<comment type="caution">
    <text evidence="15">The sequence shown here is derived from an EMBL/GenBank/DDBJ whole genome shotgun (WGS) entry which is preliminary data.</text>
</comment>
<evidence type="ECO:0000256" key="5">
    <source>
        <dbReference type="ARBA" id="ARBA00022490"/>
    </source>
</evidence>
<evidence type="ECO:0000256" key="11">
    <source>
        <dbReference type="ARBA" id="ARBA00026044"/>
    </source>
</evidence>
<feature type="compositionally biased region" description="Basic residues" evidence="13">
    <location>
        <begin position="89"/>
        <end position="121"/>
    </location>
</feature>
<dbReference type="InterPro" id="IPR034201">
    <property type="entry name" value="RNPS1_RRM"/>
</dbReference>
<feature type="region of interest" description="Disordered" evidence="13">
    <location>
        <begin position="60"/>
        <end position="230"/>
    </location>
</feature>
<feature type="compositionally biased region" description="Pro residues" evidence="13">
    <location>
        <begin position="65"/>
        <end position="85"/>
    </location>
</feature>
<dbReference type="Pfam" id="PF00076">
    <property type="entry name" value="RRM_1"/>
    <property type="match status" value="1"/>
</dbReference>
<keyword evidence="9" id="KW-0508">mRNA splicing</keyword>
<gene>
    <name evidence="15" type="ORF">P7K49_010803</name>
</gene>
<keyword evidence="7 12" id="KW-0694">RNA-binding</keyword>
<accession>A0ABQ9VP76</accession>
<reference evidence="15 16" key="1">
    <citation type="submission" date="2023-05" db="EMBL/GenBank/DDBJ databases">
        <title>B98-5 Cell Line De Novo Hybrid Assembly: An Optical Mapping Approach.</title>
        <authorList>
            <person name="Kananen K."/>
            <person name="Auerbach J.A."/>
            <person name="Kautto E."/>
            <person name="Blachly J.S."/>
        </authorList>
    </citation>
    <scope>NUCLEOTIDE SEQUENCE [LARGE SCALE GENOMIC DNA]</scope>
    <source>
        <strain evidence="15">B95-8</strain>
        <tissue evidence="15">Cell line</tissue>
    </source>
</reference>
<evidence type="ECO:0000256" key="1">
    <source>
        <dbReference type="ARBA" id="ARBA00004324"/>
    </source>
</evidence>
<keyword evidence="16" id="KW-1185">Reference proteome</keyword>
<evidence type="ECO:0000256" key="7">
    <source>
        <dbReference type="ARBA" id="ARBA00022884"/>
    </source>
</evidence>
<feature type="compositionally biased region" description="Basic and acidic residues" evidence="13">
    <location>
        <begin position="221"/>
        <end position="230"/>
    </location>
</feature>
<name>A0ABQ9VP76_SAGOE</name>
<organism evidence="15 16">
    <name type="scientific">Saguinus oedipus</name>
    <name type="common">Cotton-top tamarin</name>
    <name type="synonym">Oedipomidas oedipus</name>
    <dbReference type="NCBI Taxonomy" id="9490"/>
    <lineage>
        <taxon>Eukaryota</taxon>
        <taxon>Metazoa</taxon>
        <taxon>Chordata</taxon>
        <taxon>Craniata</taxon>
        <taxon>Vertebrata</taxon>
        <taxon>Euteleostomi</taxon>
        <taxon>Mammalia</taxon>
        <taxon>Eutheria</taxon>
        <taxon>Euarchontoglires</taxon>
        <taxon>Primates</taxon>
        <taxon>Haplorrhini</taxon>
        <taxon>Platyrrhini</taxon>
        <taxon>Cebidae</taxon>
        <taxon>Callitrichinae</taxon>
        <taxon>Saguinus</taxon>
    </lineage>
</organism>
<dbReference type="Proteomes" id="UP001266305">
    <property type="component" value="Unassembled WGS sequence"/>
</dbReference>
<evidence type="ECO:0000256" key="6">
    <source>
        <dbReference type="ARBA" id="ARBA00022664"/>
    </source>
</evidence>
<dbReference type="SUPFAM" id="SSF54928">
    <property type="entry name" value="RNA-binding domain, RBD"/>
    <property type="match status" value="1"/>
</dbReference>
<comment type="subcellular location">
    <subcellularLocation>
        <location evidence="2">Cytoplasm</location>
    </subcellularLocation>
    <subcellularLocation>
        <location evidence="1">Nucleus speckle</location>
    </subcellularLocation>
</comment>
<protein>
    <recommendedName>
        <fullName evidence="4">RNA-binding protein with serine-rich domain 1</fullName>
    </recommendedName>
</protein>
<keyword evidence="10" id="KW-0539">Nucleus</keyword>
<evidence type="ECO:0000256" key="4">
    <source>
        <dbReference type="ARBA" id="ARBA00014789"/>
    </source>
</evidence>
<dbReference type="PANTHER" id="PTHR15481">
    <property type="entry name" value="RIBONUCLEIC ACID BINDING PROTEIN S1"/>
    <property type="match status" value="1"/>
</dbReference>
<evidence type="ECO:0000256" key="13">
    <source>
        <dbReference type="SAM" id="MobiDB-lite"/>
    </source>
</evidence>
<comment type="similarity">
    <text evidence="3">Belongs to the splicing factor SR family.</text>
</comment>
<evidence type="ECO:0000259" key="14">
    <source>
        <dbReference type="PROSITE" id="PS50102"/>
    </source>
</evidence>
<dbReference type="InterPro" id="IPR012677">
    <property type="entry name" value="Nucleotide-bd_a/b_plait_sf"/>
</dbReference>
<dbReference type="EMBL" id="JASSZA010000005">
    <property type="protein sequence ID" value="KAK2111057.1"/>
    <property type="molecule type" value="Genomic_DNA"/>
</dbReference>
<keyword evidence="6" id="KW-0507">mRNA processing</keyword>
<dbReference type="InterPro" id="IPR000504">
    <property type="entry name" value="RRM_dom"/>
</dbReference>
<evidence type="ECO:0000256" key="2">
    <source>
        <dbReference type="ARBA" id="ARBA00004496"/>
    </source>
</evidence>
<dbReference type="PANTHER" id="PTHR15481:SF2">
    <property type="entry name" value="RNA-BINDING PROTEIN WITH SERINE-RICH DOMAIN 1"/>
    <property type="match status" value="1"/>
</dbReference>
<feature type="domain" description="RRM" evidence="14">
    <location>
        <begin position="1"/>
        <end position="63"/>
    </location>
</feature>
<dbReference type="Gene3D" id="3.30.70.330">
    <property type="match status" value="1"/>
</dbReference>
<evidence type="ECO:0000256" key="9">
    <source>
        <dbReference type="ARBA" id="ARBA00023187"/>
    </source>
</evidence>
<dbReference type="PROSITE" id="PS50102">
    <property type="entry name" value="RRM"/>
    <property type="match status" value="1"/>
</dbReference>
<evidence type="ECO:0000256" key="8">
    <source>
        <dbReference type="ARBA" id="ARBA00023161"/>
    </source>
</evidence>
<dbReference type="CDD" id="cd12365">
    <property type="entry name" value="RRM_RNPS1"/>
    <property type="match status" value="1"/>
</dbReference>
<feature type="compositionally biased region" description="Polar residues" evidence="13">
    <location>
        <begin position="139"/>
        <end position="154"/>
    </location>
</feature>
<dbReference type="InterPro" id="IPR035979">
    <property type="entry name" value="RBD_domain_sf"/>
</dbReference>
<evidence type="ECO:0000256" key="12">
    <source>
        <dbReference type="PROSITE-ProRule" id="PRU00176"/>
    </source>
</evidence>
<evidence type="ECO:0000256" key="3">
    <source>
        <dbReference type="ARBA" id="ARBA00010269"/>
    </source>
</evidence>
<evidence type="ECO:0000313" key="15">
    <source>
        <dbReference type="EMBL" id="KAK2111057.1"/>
    </source>
</evidence>
<sequence>MEIFSTYGKIKMIDMPVERMHPHLSKGYAYTEFENPDEAEKVLKHMDGGQIDGQEITATAVLAPWPRPPPRRFSPPRRMPPPPPTWRRSPPRMRRRSRSPRRRSPVRRRSRSPGRHRHRSRSSSNSSLQDRDPPRQAWTPFTSIQSLTVMTIPNQGRLGPTRREPTVVPPAPTILLPGPFWLDKSKSGPKPDSEGGGPVKRHPIPKYFVPTKRNQALFESPKQRDHTAGQ</sequence>
<evidence type="ECO:0000313" key="16">
    <source>
        <dbReference type="Proteomes" id="UP001266305"/>
    </source>
</evidence>
<keyword evidence="5" id="KW-0963">Cytoplasm</keyword>
<proteinExistence type="inferred from homology"/>
<feature type="compositionally biased region" description="Basic and acidic residues" evidence="13">
    <location>
        <begin position="183"/>
        <end position="193"/>
    </location>
</feature>
<keyword evidence="8" id="KW-0866">Nonsense-mediated mRNA decay</keyword>
<comment type="subunit">
    <text evidence="11">Found in mRNA splicing-dependent exon junction complexes (EJC). Found in a post-splicing complex with NXF1, RBM8A, UPF1, UPF2, UPF3A, UPF3B and RNPS1. Component of the heterotrimeric ASAP (apoptosis- and splicing-associated protein) and PSAP complexes consisting of RNPS1, SAP18 and either ACIN1 or PNN, respectively; the ASAP and PSAP complexes probably are formed mutually exclusive. Component of the active spliceosome. Associates with polysomes. Interacts with the cleaved p110 isoform of CDC2L1, CSNK2A1, PNN, SART3, SRP54, SRRM1 and TRA2B/SFRS10.</text>
</comment>
<evidence type="ECO:0000256" key="10">
    <source>
        <dbReference type="ARBA" id="ARBA00023242"/>
    </source>
</evidence>